<feature type="transmembrane region" description="Helical" evidence="8">
    <location>
        <begin position="24"/>
        <end position="45"/>
    </location>
</feature>
<dbReference type="AlphaFoldDB" id="A0A848G1V9"/>
<name>A0A848G1V9_9RHOO</name>
<protein>
    <submittedName>
        <fullName evidence="10">MCE family protein</fullName>
    </submittedName>
</protein>
<dbReference type="RefSeq" id="WP_169144908.1">
    <property type="nucleotide sequence ID" value="NZ_JABBGA010000003.1"/>
</dbReference>
<evidence type="ECO:0000256" key="1">
    <source>
        <dbReference type="ARBA" id="ARBA00004533"/>
    </source>
</evidence>
<keyword evidence="2" id="KW-1003">Cell membrane</keyword>
<keyword evidence="4 8" id="KW-0812">Transmembrane</keyword>
<keyword evidence="11" id="KW-1185">Reference proteome</keyword>
<comment type="caution">
    <text evidence="10">The sequence shown here is derived from an EMBL/GenBank/DDBJ whole genome shotgun (WGS) entry which is preliminary data.</text>
</comment>
<keyword evidence="6 8" id="KW-0472">Membrane</keyword>
<evidence type="ECO:0000256" key="5">
    <source>
        <dbReference type="ARBA" id="ARBA00022989"/>
    </source>
</evidence>
<dbReference type="InterPro" id="IPR003399">
    <property type="entry name" value="Mce/MlaD"/>
</dbReference>
<comment type="subcellular location">
    <subcellularLocation>
        <location evidence="1">Cell inner membrane</location>
    </subcellularLocation>
</comment>
<dbReference type="GO" id="GO:0005886">
    <property type="term" value="C:plasma membrane"/>
    <property type="evidence" value="ECO:0007669"/>
    <property type="project" value="UniProtKB-SubCell"/>
</dbReference>
<dbReference type="InterPro" id="IPR051800">
    <property type="entry name" value="PqiA-PqiB_transport"/>
</dbReference>
<gene>
    <name evidence="10" type="ORF">HHL15_05945</name>
</gene>
<evidence type="ECO:0000256" key="6">
    <source>
        <dbReference type="ARBA" id="ARBA00023136"/>
    </source>
</evidence>
<evidence type="ECO:0000256" key="7">
    <source>
        <dbReference type="SAM" id="MobiDB-lite"/>
    </source>
</evidence>
<keyword evidence="5 8" id="KW-1133">Transmembrane helix</keyword>
<evidence type="ECO:0000256" key="3">
    <source>
        <dbReference type="ARBA" id="ARBA00022519"/>
    </source>
</evidence>
<feature type="domain" description="Mce/MlaD" evidence="9">
    <location>
        <begin position="163"/>
        <end position="223"/>
    </location>
</feature>
<feature type="region of interest" description="Disordered" evidence="7">
    <location>
        <begin position="533"/>
        <end position="552"/>
    </location>
</feature>
<accession>A0A848G1V9</accession>
<evidence type="ECO:0000313" key="11">
    <source>
        <dbReference type="Proteomes" id="UP000580043"/>
    </source>
</evidence>
<evidence type="ECO:0000313" key="10">
    <source>
        <dbReference type="EMBL" id="NML25274.1"/>
    </source>
</evidence>
<feature type="domain" description="Mce/MlaD" evidence="9">
    <location>
        <begin position="48"/>
        <end position="139"/>
    </location>
</feature>
<dbReference type="PANTHER" id="PTHR30462:SF2">
    <property type="entry name" value="INTERMEMBRANE TRANSPORT PROTEIN PQIB"/>
    <property type="match status" value="1"/>
</dbReference>
<sequence>MTDPAPSAIPVATVEAHRRFRIPLVWIIPLVAALIGLFLAARSYYEQGPTISIVFRTGVGLEPGKTRIKYKDVDVGQIASVALAEDGSHVVATARLAKEATRLLVDDTRFWVVSARVSGSSVSGLETLLSGAYVGMDAGKSEEPRRRFLALTEAPVVTFDIPGRHFSLEAESLGSIGVGTPIYYRRIEAGQVTGFKLDEKGKHLDIRIFIKAPYDRFVTADTRFWNASGVDVKLGAEGIQVNTESVTSILAGGLAFQTPDNSVDEPAPAEHVFPLLRNRDEALKQPSSVRQLYLLRFSESVRGLSPGAPVDFRGIQLGEVVAVHPDIGSGAGDLGMVVEVAIFPGRMQARPDAGKPTFFGKDYRDKDFRSFIDRLITRGMRAQLRNGNLVTGQLYVAFDFFPAAKGGKADWNTQPPSLPTQRGSLDELQTALLRIVEKLDKLPLDEIGQDTRKAIVGLGRTIDELESLVKRIDNLVGSDVRDTLGGVRETLAEARTVIADSRKLVASDAPLQQDLRATLQEVSRTAQAMRHLADSLDRHPEALLRGKPEDKP</sequence>
<evidence type="ECO:0000256" key="4">
    <source>
        <dbReference type="ARBA" id="ARBA00022692"/>
    </source>
</evidence>
<evidence type="ECO:0000259" key="9">
    <source>
        <dbReference type="Pfam" id="PF02470"/>
    </source>
</evidence>
<dbReference type="PANTHER" id="PTHR30462">
    <property type="entry name" value="INTERMEMBRANE TRANSPORT PROTEIN PQIB-RELATED"/>
    <property type="match status" value="1"/>
</dbReference>
<dbReference type="EMBL" id="JABBGA010000003">
    <property type="protein sequence ID" value="NML25274.1"/>
    <property type="molecule type" value="Genomic_DNA"/>
</dbReference>
<dbReference type="Proteomes" id="UP000580043">
    <property type="component" value="Unassembled WGS sequence"/>
</dbReference>
<evidence type="ECO:0000256" key="8">
    <source>
        <dbReference type="SAM" id="Phobius"/>
    </source>
</evidence>
<dbReference type="Pfam" id="PF02470">
    <property type="entry name" value="MlaD"/>
    <property type="match status" value="3"/>
</dbReference>
<evidence type="ECO:0000256" key="2">
    <source>
        <dbReference type="ARBA" id="ARBA00022475"/>
    </source>
</evidence>
<keyword evidence="3" id="KW-0997">Cell inner membrane</keyword>
<organism evidence="10 11">
    <name type="scientific">Zoogloea dura</name>
    <dbReference type="NCBI Taxonomy" id="2728840"/>
    <lineage>
        <taxon>Bacteria</taxon>
        <taxon>Pseudomonadati</taxon>
        <taxon>Pseudomonadota</taxon>
        <taxon>Betaproteobacteria</taxon>
        <taxon>Rhodocyclales</taxon>
        <taxon>Zoogloeaceae</taxon>
        <taxon>Zoogloea</taxon>
    </lineage>
</organism>
<feature type="domain" description="Mce/MlaD" evidence="9">
    <location>
        <begin position="294"/>
        <end position="399"/>
    </location>
</feature>
<proteinExistence type="predicted"/>
<reference evidence="10 11" key="1">
    <citation type="submission" date="2020-04" db="EMBL/GenBank/DDBJ databases">
        <title>Zoogloea sp. G-4-1-14 isolated from soil.</title>
        <authorList>
            <person name="Dahal R.H."/>
        </authorList>
    </citation>
    <scope>NUCLEOTIDE SEQUENCE [LARGE SCALE GENOMIC DNA]</scope>
    <source>
        <strain evidence="10 11">G-4-1-14</strain>
    </source>
</reference>